<dbReference type="Proteomes" id="UP000077266">
    <property type="component" value="Unassembled WGS sequence"/>
</dbReference>
<feature type="transmembrane region" description="Helical" evidence="1">
    <location>
        <begin position="228"/>
        <end position="253"/>
    </location>
</feature>
<feature type="transmembrane region" description="Helical" evidence="1">
    <location>
        <begin position="144"/>
        <end position="164"/>
    </location>
</feature>
<keyword evidence="1" id="KW-1133">Transmembrane helix</keyword>
<reference evidence="2 3" key="1">
    <citation type="journal article" date="2016" name="Mol. Biol. Evol.">
        <title>Comparative Genomics of Early-Diverging Mushroom-Forming Fungi Provides Insights into the Origins of Lignocellulose Decay Capabilities.</title>
        <authorList>
            <person name="Nagy L.G."/>
            <person name="Riley R."/>
            <person name="Tritt A."/>
            <person name="Adam C."/>
            <person name="Daum C."/>
            <person name="Floudas D."/>
            <person name="Sun H."/>
            <person name="Yadav J.S."/>
            <person name="Pangilinan J."/>
            <person name="Larsson K.H."/>
            <person name="Matsuura K."/>
            <person name="Barry K."/>
            <person name="Labutti K."/>
            <person name="Kuo R."/>
            <person name="Ohm R.A."/>
            <person name="Bhattacharya S.S."/>
            <person name="Shirouzu T."/>
            <person name="Yoshinaga Y."/>
            <person name="Martin F.M."/>
            <person name="Grigoriev I.V."/>
            <person name="Hibbett D.S."/>
        </authorList>
    </citation>
    <scope>NUCLEOTIDE SEQUENCE [LARGE SCALE GENOMIC DNA]</scope>
    <source>
        <strain evidence="2 3">HHB12029</strain>
    </source>
</reference>
<keyword evidence="3" id="KW-1185">Reference proteome</keyword>
<dbReference type="EMBL" id="KV426135">
    <property type="protein sequence ID" value="KZV87108.1"/>
    <property type="molecule type" value="Genomic_DNA"/>
</dbReference>
<evidence type="ECO:0000313" key="3">
    <source>
        <dbReference type="Proteomes" id="UP000077266"/>
    </source>
</evidence>
<name>A0A165EJW7_EXIGL</name>
<sequence length="346" mass="37729">MAHEILAQDSDLQRIGDGIVREFVANGAQLFLYGVYVLLISISLSVLLRQRRCQTSRSLVVVMVSMFAISTFLWISTTVTLIIRIKITLIGTTLRTMDERLQLANASTTKLSYAANMVFLVNCLIGDSMLTWRVHTLCTKMRLVVSFLGAILLAMLAVTVGYLICSTKAGIPAGRSLQPPTCPNIWFSGLVISAVLNTVATALLVILAWRHRQLTSQTWSRKTEVDRVLAILAICGLVYLVFFIAGNLVPYYLPATPVSLGLGTVGNNAFYQLTGMYPNAVTVLATRHEVIFGAVPTDSDVAAIRSASIHFRPNTASDGDGDGDIELGVAEREVVKSSYTGRMYES</sequence>
<evidence type="ECO:0000313" key="2">
    <source>
        <dbReference type="EMBL" id="KZV87108.1"/>
    </source>
</evidence>
<protein>
    <submittedName>
        <fullName evidence="2">Uncharacterized protein</fullName>
    </submittedName>
</protein>
<keyword evidence="1" id="KW-0812">Transmembrane</keyword>
<feature type="transmembrane region" description="Helical" evidence="1">
    <location>
        <begin position="30"/>
        <end position="48"/>
    </location>
</feature>
<accession>A0A165EJW7</accession>
<feature type="transmembrane region" description="Helical" evidence="1">
    <location>
        <begin position="60"/>
        <end position="85"/>
    </location>
</feature>
<evidence type="ECO:0000256" key="1">
    <source>
        <dbReference type="SAM" id="Phobius"/>
    </source>
</evidence>
<gene>
    <name evidence="2" type="ORF">EXIGLDRAFT_724059</name>
</gene>
<dbReference type="InParanoid" id="A0A165EJW7"/>
<proteinExistence type="predicted"/>
<keyword evidence="1" id="KW-0472">Membrane</keyword>
<dbReference type="AlphaFoldDB" id="A0A165EJW7"/>
<feature type="transmembrane region" description="Helical" evidence="1">
    <location>
        <begin position="184"/>
        <end position="207"/>
    </location>
</feature>
<dbReference type="OrthoDB" id="2744793at2759"/>
<organism evidence="2 3">
    <name type="scientific">Exidia glandulosa HHB12029</name>
    <dbReference type="NCBI Taxonomy" id="1314781"/>
    <lineage>
        <taxon>Eukaryota</taxon>
        <taxon>Fungi</taxon>
        <taxon>Dikarya</taxon>
        <taxon>Basidiomycota</taxon>
        <taxon>Agaricomycotina</taxon>
        <taxon>Agaricomycetes</taxon>
        <taxon>Auriculariales</taxon>
        <taxon>Exidiaceae</taxon>
        <taxon>Exidia</taxon>
    </lineage>
</organism>
<feature type="transmembrane region" description="Helical" evidence="1">
    <location>
        <begin position="113"/>
        <end position="132"/>
    </location>
</feature>